<dbReference type="InterPro" id="IPR052021">
    <property type="entry name" value="Type-I_RS_S_subunit"/>
</dbReference>
<evidence type="ECO:0000313" key="5">
    <source>
        <dbReference type="EMBL" id="UYM18795.1"/>
    </source>
</evidence>
<dbReference type="SUPFAM" id="SSF116734">
    <property type="entry name" value="DNA methylase specificity domain"/>
    <property type="match status" value="1"/>
</dbReference>
<keyword evidence="5" id="KW-0378">Hydrolase</keyword>
<name>A0ABY6H1K3_9GAMM</name>
<proteinExistence type="inferred from homology"/>
<dbReference type="InterPro" id="IPR000055">
    <property type="entry name" value="Restrct_endonuc_typeI_TRD"/>
</dbReference>
<keyword evidence="5" id="KW-0540">Nuclease</keyword>
<comment type="similarity">
    <text evidence="1">Belongs to the type-I restriction system S methylase family.</text>
</comment>
<evidence type="ECO:0000256" key="2">
    <source>
        <dbReference type="ARBA" id="ARBA00022747"/>
    </source>
</evidence>
<accession>A0ABY6H1K3</accession>
<keyword evidence="6" id="KW-1185">Reference proteome</keyword>
<evidence type="ECO:0000256" key="1">
    <source>
        <dbReference type="ARBA" id="ARBA00010923"/>
    </source>
</evidence>
<evidence type="ECO:0000313" key="6">
    <source>
        <dbReference type="Proteomes" id="UP001163255"/>
    </source>
</evidence>
<evidence type="ECO:0000256" key="3">
    <source>
        <dbReference type="ARBA" id="ARBA00023125"/>
    </source>
</evidence>
<dbReference type="PANTHER" id="PTHR30408">
    <property type="entry name" value="TYPE-1 RESTRICTION ENZYME ECOKI SPECIFICITY PROTEIN"/>
    <property type="match status" value="1"/>
</dbReference>
<evidence type="ECO:0000259" key="4">
    <source>
        <dbReference type="Pfam" id="PF01420"/>
    </source>
</evidence>
<reference evidence="5" key="1">
    <citation type="submission" date="2022-10" db="EMBL/GenBank/DDBJ databases">
        <title>Completed Genome Sequence of two octocoral isolated bacterium, Endozoicomonas euniceicola EF212T and Endozoicomonas gorgoniicola PS125T.</title>
        <authorList>
            <person name="Chiou Y.-J."/>
            <person name="Chen Y.-H."/>
        </authorList>
    </citation>
    <scope>NUCLEOTIDE SEQUENCE</scope>
    <source>
        <strain evidence="5">EF212</strain>
    </source>
</reference>
<keyword evidence="2" id="KW-0680">Restriction system</keyword>
<dbReference type="GO" id="GO:0016787">
    <property type="term" value="F:hydrolase activity"/>
    <property type="evidence" value="ECO:0007669"/>
    <property type="project" value="UniProtKB-KW"/>
</dbReference>
<sequence>MLRRLKWRKSKLRLGDLVTVRTGYLGTTAVVTEEFAGSNCVDLVISRPKQQAVMPEYLANWINSDEGKNQILQMQGGLAQQHFNVGDMKTLKVAIPAVYEQRKIVNVISSVSKKLDHLTTQKSQTQQLKKGLMQKLLTGQIRVKPEPQDH</sequence>
<dbReference type="RefSeq" id="WP_262601542.1">
    <property type="nucleotide sequence ID" value="NZ_CP103300.1"/>
</dbReference>
<dbReference type="EMBL" id="CP103300">
    <property type="protein sequence ID" value="UYM18795.1"/>
    <property type="molecule type" value="Genomic_DNA"/>
</dbReference>
<keyword evidence="3" id="KW-0238">DNA-binding</keyword>
<protein>
    <submittedName>
        <fullName evidence="5">Restriction endonuclease subunit S</fullName>
        <ecNumber evidence="5">3.1.21.-</ecNumber>
    </submittedName>
</protein>
<dbReference type="Gene3D" id="3.90.220.20">
    <property type="entry name" value="DNA methylase specificity domains"/>
    <property type="match status" value="1"/>
</dbReference>
<organism evidence="5 6">
    <name type="scientific">Endozoicomonas euniceicola</name>
    <dbReference type="NCBI Taxonomy" id="1234143"/>
    <lineage>
        <taxon>Bacteria</taxon>
        <taxon>Pseudomonadati</taxon>
        <taxon>Pseudomonadota</taxon>
        <taxon>Gammaproteobacteria</taxon>
        <taxon>Oceanospirillales</taxon>
        <taxon>Endozoicomonadaceae</taxon>
        <taxon>Endozoicomonas</taxon>
    </lineage>
</organism>
<feature type="domain" description="Type I restriction modification DNA specificity" evidence="4">
    <location>
        <begin position="18"/>
        <end position="124"/>
    </location>
</feature>
<dbReference type="EC" id="3.1.21.-" evidence="5"/>
<dbReference type="Proteomes" id="UP001163255">
    <property type="component" value="Chromosome"/>
</dbReference>
<dbReference type="Pfam" id="PF01420">
    <property type="entry name" value="Methylase_S"/>
    <property type="match status" value="1"/>
</dbReference>
<keyword evidence="5" id="KW-0255">Endonuclease</keyword>
<dbReference type="PANTHER" id="PTHR30408:SF12">
    <property type="entry name" value="TYPE I RESTRICTION ENZYME MJAVIII SPECIFICITY SUBUNIT"/>
    <property type="match status" value="1"/>
</dbReference>
<dbReference type="InterPro" id="IPR044946">
    <property type="entry name" value="Restrct_endonuc_typeI_TRD_sf"/>
</dbReference>
<gene>
    <name evidence="5" type="ORF">NX720_06580</name>
</gene>
<dbReference type="GO" id="GO:0004519">
    <property type="term" value="F:endonuclease activity"/>
    <property type="evidence" value="ECO:0007669"/>
    <property type="project" value="UniProtKB-KW"/>
</dbReference>